<evidence type="ECO:0000313" key="7">
    <source>
        <dbReference type="Proteomes" id="UP001519332"/>
    </source>
</evidence>
<evidence type="ECO:0000256" key="4">
    <source>
        <dbReference type="SAM" id="SignalP"/>
    </source>
</evidence>
<feature type="domain" description="Ricin B lectin" evidence="5">
    <location>
        <begin position="352"/>
        <end position="487"/>
    </location>
</feature>
<dbReference type="SUPFAM" id="SSF50370">
    <property type="entry name" value="Ricin B-like lectins"/>
    <property type="match status" value="1"/>
</dbReference>
<dbReference type="InterPro" id="IPR035992">
    <property type="entry name" value="Ricin_B-like_lectins"/>
</dbReference>
<evidence type="ECO:0000256" key="2">
    <source>
        <dbReference type="ARBA" id="ARBA00023295"/>
    </source>
</evidence>
<reference evidence="6 7" key="1">
    <citation type="submission" date="2021-03" db="EMBL/GenBank/DDBJ databases">
        <title>Sequencing the genomes of 1000 actinobacteria strains.</title>
        <authorList>
            <person name="Klenk H.-P."/>
        </authorList>
    </citation>
    <scope>NUCLEOTIDE SEQUENCE [LARGE SCALE GENOMIC DNA]</scope>
    <source>
        <strain evidence="6 7">DSM 46670</strain>
    </source>
</reference>
<sequence>MSTNKYKFTLFRRLLSVLTTVALAMSCALVSASPASADTSQFRGMNWARKGDNFTTGTLVLEGLTGSDSYQTVRAKADAVYASMANLLGVNTVRLPVNTHTVGSAWWNAYRGAIDAATGRGFKVILAYWEDGAASGGRITNMAAFNSMWDTVVAQYGGNALIHFEPMNEPHGYSSSEWLNVAAGWINARPSIPKGRILIGGTGFSQDLRPVCGDSRFTGTLLSFHFYAFFYGQHDYAGWRDLARTRLGNCASRAVVTEFGAPMDTGLDYGNPSSSDNFVRYIRAITDIMRDNDMGGTYWPALGGKITAGQTYDWYSMFALRGSGTDLSLSIRSTSGADRLRHAWGDDGGPGVPATAITNRNSGKCVDVVSASSDNGAEIIQWDCHGGTNQQWEARPVADGHVQLVSRHSGKCLDISGASTANNAKVILFSCGTGTNQQWLLRDTGGHLEIVARHSGRCLDVTGSSTANGARLQQYDCRGTSSQHWSR</sequence>
<dbReference type="SUPFAM" id="SSF51445">
    <property type="entry name" value="(Trans)glycosidases"/>
    <property type="match status" value="1"/>
</dbReference>
<keyword evidence="4" id="KW-0732">Signal</keyword>
<gene>
    <name evidence="6" type="ORF">JOF56_008620</name>
</gene>
<name>A0ABS4TWA2_9PSEU</name>
<dbReference type="Proteomes" id="UP001519332">
    <property type="component" value="Unassembled WGS sequence"/>
</dbReference>
<comment type="similarity">
    <text evidence="3">Belongs to the glycosyl hydrolase 5 (cellulase A) family.</text>
</comment>
<dbReference type="PROSITE" id="PS50231">
    <property type="entry name" value="RICIN_B_LECTIN"/>
    <property type="match status" value="1"/>
</dbReference>
<dbReference type="Gene3D" id="3.20.20.80">
    <property type="entry name" value="Glycosidases"/>
    <property type="match status" value="1"/>
</dbReference>
<protein>
    <recommendedName>
        <fullName evidence="5">Ricin B lectin domain-containing protein</fullName>
    </recommendedName>
</protein>
<dbReference type="CDD" id="cd23458">
    <property type="entry name" value="beta-trefoil_Ricin_AgaB34-like"/>
    <property type="match status" value="1"/>
</dbReference>
<dbReference type="InterPro" id="IPR000772">
    <property type="entry name" value="Ricin_B_lectin"/>
</dbReference>
<dbReference type="InterPro" id="IPR001547">
    <property type="entry name" value="Glyco_hydro_5"/>
</dbReference>
<proteinExistence type="inferred from homology"/>
<dbReference type="PANTHER" id="PTHR34142">
    <property type="entry name" value="ENDO-BETA-1,4-GLUCANASE A"/>
    <property type="match status" value="1"/>
</dbReference>
<dbReference type="Pfam" id="PF00150">
    <property type="entry name" value="Cellulase"/>
    <property type="match status" value="1"/>
</dbReference>
<dbReference type="SMART" id="SM00458">
    <property type="entry name" value="RICIN"/>
    <property type="match status" value="1"/>
</dbReference>
<feature type="chain" id="PRO_5045205945" description="Ricin B lectin domain-containing protein" evidence="4">
    <location>
        <begin position="38"/>
        <end position="487"/>
    </location>
</feature>
<evidence type="ECO:0000313" key="6">
    <source>
        <dbReference type="EMBL" id="MBP2328235.1"/>
    </source>
</evidence>
<evidence type="ECO:0000256" key="1">
    <source>
        <dbReference type="ARBA" id="ARBA00022801"/>
    </source>
</evidence>
<organism evidence="6 7">
    <name type="scientific">Kibdelosporangium banguiense</name>
    <dbReference type="NCBI Taxonomy" id="1365924"/>
    <lineage>
        <taxon>Bacteria</taxon>
        <taxon>Bacillati</taxon>
        <taxon>Actinomycetota</taxon>
        <taxon>Actinomycetes</taxon>
        <taxon>Pseudonocardiales</taxon>
        <taxon>Pseudonocardiaceae</taxon>
        <taxon>Kibdelosporangium</taxon>
    </lineage>
</organism>
<dbReference type="RefSeq" id="WP_209645270.1">
    <property type="nucleotide sequence ID" value="NZ_JAGINW010000001.1"/>
</dbReference>
<dbReference type="PROSITE" id="PS51257">
    <property type="entry name" value="PROKAR_LIPOPROTEIN"/>
    <property type="match status" value="1"/>
</dbReference>
<dbReference type="EMBL" id="JAGINW010000001">
    <property type="protein sequence ID" value="MBP2328235.1"/>
    <property type="molecule type" value="Genomic_DNA"/>
</dbReference>
<dbReference type="Gene3D" id="2.80.10.50">
    <property type="match status" value="3"/>
</dbReference>
<keyword evidence="1 3" id="KW-0378">Hydrolase</keyword>
<evidence type="ECO:0000259" key="5">
    <source>
        <dbReference type="SMART" id="SM00458"/>
    </source>
</evidence>
<dbReference type="PANTHER" id="PTHR34142:SF1">
    <property type="entry name" value="GLYCOSIDE HYDROLASE FAMILY 5 DOMAIN-CONTAINING PROTEIN"/>
    <property type="match status" value="1"/>
</dbReference>
<evidence type="ECO:0000256" key="3">
    <source>
        <dbReference type="RuleBase" id="RU361153"/>
    </source>
</evidence>
<comment type="caution">
    <text evidence="6">The sequence shown here is derived from an EMBL/GenBank/DDBJ whole genome shotgun (WGS) entry which is preliminary data.</text>
</comment>
<feature type="signal peptide" evidence="4">
    <location>
        <begin position="1"/>
        <end position="37"/>
    </location>
</feature>
<accession>A0ABS4TWA2</accession>
<dbReference type="Pfam" id="PF00652">
    <property type="entry name" value="Ricin_B_lectin"/>
    <property type="match status" value="1"/>
</dbReference>
<keyword evidence="2 3" id="KW-0326">Glycosidase</keyword>
<keyword evidence="7" id="KW-1185">Reference proteome</keyword>
<dbReference type="InterPro" id="IPR017853">
    <property type="entry name" value="GH"/>
</dbReference>